<evidence type="ECO:0000313" key="1">
    <source>
        <dbReference type="EMBL" id="JAG32775.1"/>
    </source>
</evidence>
<dbReference type="EMBL" id="GBHO01010829">
    <property type="protein sequence ID" value="JAG32775.1"/>
    <property type="molecule type" value="Transcribed_RNA"/>
</dbReference>
<reference evidence="1" key="1">
    <citation type="journal article" date="2014" name="PLoS ONE">
        <title>Transcriptome-Based Identification of ABC Transporters in the Western Tarnished Plant Bug Lygus hesperus.</title>
        <authorList>
            <person name="Hull J.J."/>
            <person name="Chaney K."/>
            <person name="Geib S.M."/>
            <person name="Fabrick J.A."/>
            <person name="Brent C.S."/>
            <person name="Walsh D."/>
            <person name="Lavine L.C."/>
        </authorList>
    </citation>
    <scope>NUCLEOTIDE SEQUENCE</scope>
</reference>
<protein>
    <submittedName>
        <fullName evidence="1">Uncharacterized protein</fullName>
    </submittedName>
</protein>
<sequence length="163" mass="17409">MGTLSCEKGVFSDLSTIQRAGPAIMSKVVLRGDILLSLHVSTKLTLMELKFESCDLTILDYPPKTVQPKITVGTNGIALVLSVSGQSSSCTSKVQKSSITIFSDVVVATGTEPPNVMTDVFLSGLIQGNQVEITASIQKAIYNSLGKALNDAKLCEYFQEYLG</sequence>
<organism evidence="1">
    <name type="scientific">Lygus hesperus</name>
    <name type="common">Western plant bug</name>
    <dbReference type="NCBI Taxonomy" id="30085"/>
    <lineage>
        <taxon>Eukaryota</taxon>
        <taxon>Metazoa</taxon>
        <taxon>Ecdysozoa</taxon>
        <taxon>Arthropoda</taxon>
        <taxon>Hexapoda</taxon>
        <taxon>Insecta</taxon>
        <taxon>Pterygota</taxon>
        <taxon>Neoptera</taxon>
        <taxon>Paraneoptera</taxon>
        <taxon>Hemiptera</taxon>
        <taxon>Heteroptera</taxon>
        <taxon>Panheteroptera</taxon>
        <taxon>Cimicomorpha</taxon>
        <taxon>Miridae</taxon>
        <taxon>Mirini</taxon>
        <taxon>Lygus</taxon>
    </lineage>
</organism>
<proteinExistence type="predicted"/>
<accession>A0A0A9YT78</accession>
<name>A0A0A9YT78_LYGHE</name>
<gene>
    <name evidence="1" type="ORF">CM83_13857</name>
</gene>
<reference evidence="1" key="2">
    <citation type="submission" date="2014-07" db="EMBL/GenBank/DDBJ databases">
        <authorList>
            <person name="Hull J."/>
        </authorList>
    </citation>
    <scope>NUCLEOTIDE SEQUENCE</scope>
</reference>
<dbReference type="AlphaFoldDB" id="A0A0A9YT78"/>